<dbReference type="Pfam" id="PF00753">
    <property type="entry name" value="Lactamase_B"/>
    <property type="match status" value="1"/>
</dbReference>
<dbReference type="InterPro" id="IPR050110">
    <property type="entry name" value="Glyoxalase_II_hydrolase"/>
</dbReference>
<evidence type="ECO:0000256" key="2">
    <source>
        <dbReference type="ARBA" id="ARBA00004963"/>
    </source>
</evidence>
<accession>A0A4R2L5E3</accession>
<dbReference type="Pfam" id="PF16123">
    <property type="entry name" value="HAGH_C"/>
    <property type="match status" value="1"/>
</dbReference>
<keyword evidence="4 7" id="KW-0479">Metal-binding</keyword>
<dbReference type="GO" id="GO:0004416">
    <property type="term" value="F:hydroxyacylglutathione hydrolase activity"/>
    <property type="evidence" value="ECO:0007669"/>
    <property type="project" value="UniProtKB-UniRule"/>
</dbReference>
<dbReference type="GO" id="GO:0019243">
    <property type="term" value="P:methylglyoxal catabolic process to D-lactate via S-lactoyl-glutathione"/>
    <property type="evidence" value="ECO:0007669"/>
    <property type="project" value="UniProtKB-UniRule"/>
</dbReference>
<feature type="binding site" evidence="7">
    <location>
        <position position="172"/>
    </location>
    <ligand>
        <name>Zn(2+)</name>
        <dbReference type="ChEBI" id="CHEBI:29105"/>
        <label>2</label>
    </ligand>
</feature>
<proteinExistence type="inferred from homology"/>
<comment type="subunit">
    <text evidence="7">Monomer.</text>
</comment>
<comment type="cofactor">
    <cofactor evidence="7">
        <name>Zn(2+)</name>
        <dbReference type="ChEBI" id="CHEBI:29105"/>
    </cofactor>
    <text evidence="7">Binds 2 Zn(2+) ions per subunit.</text>
</comment>
<feature type="binding site" evidence="7">
    <location>
        <position position="112"/>
    </location>
    <ligand>
        <name>Zn(2+)</name>
        <dbReference type="ChEBI" id="CHEBI:29105"/>
        <label>1</label>
    </ligand>
</feature>
<dbReference type="InterPro" id="IPR035680">
    <property type="entry name" value="Clx_II_MBL"/>
</dbReference>
<feature type="binding site" evidence="7">
    <location>
        <position position="134"/>
    </location>
    <ligand>
        <name>Zn(2+)</name>
        <dbReference type="ChEBI" id="CHEBI:29105"/>
        <label>1</label>
    </ligand>
</feature>
<dbReference type="Proteomes" id="UP000295765">
    <property type="component" value="Unassembled WGS sequence"/>
</dbReference>
<dbReference type="PANTHER" id="PTHR43705">
    <property type="entry name" value="HYDROXYACYLGLUTATHIONE HYDROLASE"/>
    <property type="match status" value="1"/>
</dbReference>
<evidence type="ECO:0000259" key="8">
    <source>
        <dbReference type="SMART" id="SM00849"/>
    </source>
</evidence>
<dbReference type="PANTHER" id="PTHR43705:SF1">
    <property type="entry name" value="HYDROXYACYLGLUTATHIONE HYDROLASE GLOB"/>
    <property type="match status" value="1"/>
</dbReference>
<evidence type="ECO:0000256" key="5">
    <source>
        <dbReference type="ARBA" id="ARBA00022801"/>
    </source>
</evidence>
<keyword evidence="5 7" id="KW-0378">Hydrolase</keyword>
<dbReference type="SUPFAM" id="SSF56281">
    <property type="entry name" value="Metallo-hydrolase/oxidoreductase"/>
    <property type="match status" value="1"/>
</dbReference>
<dbReference type="InterPro" id="IPR001279">
    <property type="entry name" value="Metallo-B-lactamas"/>
</dbReference>
<dbReference type="UniPathway" id="UPA00619">
    <property type="reaction ID" value="UER00676"/>
</dbReference>
<protein>
    <recommendedName>
        <fullName evidence="7">Hydroxyacylglutathione hydrolase</fullName>
        <ecNumber evidence="7">3.1.2.6</ecNumber>
    </recommendedName>
    <alternativeName>
        <fullName evidence="7">Glyoxalase II</fullName>
        <shortName evidence="7">Glx II</shortName>
    </alternativeName>
</protein>
<comment type="caution">
    <text evidence="9">The sequence shown here is derived from an EMBL/GenBank/DDBJ whole genome shotgun (WGS) entry which is preliminary data.</text>
</comment>
<dbReference type="PIRSF" id="PIRSF005457">
    <property type="entry name" value="Glx"/>
    <property type="match status" value="1"/>
</dbReference>
<dbReference type="Gene3D" id="3.60.15.10">
    <property type="entry name" value="Ribonuclease Z/Hydroxyacylglutathione hydrolase-like"/>
    <property type="match status" value="1"/>
</dbReference>
<dbReference type="OrthoDB" id="9802248at2"/>
<feature type="binding site" evidence="7">
    <location>
        <position position="60"/>
    </location>
    <ligand>
        <name>Zn(2+)</name>
        <dbReference type="ChEBI" id="CHEBI:29105"/>
        <label>2</label>
    </ligand>
</feature>
<feature type="binding site" evidence="7">
    <location>
        <position position="134"/>
    </location>
    <ligand>
        <name>Zn(2+)</name>
        <dbReference type="ChEBI" id="CHEBI:29105"/>
        <label>2</label>
    </ligand>
</feature>
<evidence type="ECO:0000256" key="6">
    <source>
        <dbReference type="ARBA" id="ARBA00022833"/>
    </source>
</evidence>
<reference evidence="9 10" key="1">
    <citation type="submission" date="2019-03" db="EMBL/GenBank/DDBJ databases">
        <title>Genomic Encyclopedia of Type Strains, Phase IV (KMG-IV): sequencing the most valuable type-strain genomes for metagenomic binning, comparative biology and taxonomic classification.</title>
        <authorList>
            <person name="Goeker M."/>
        </authorList>
    </citation>
    <scope>NUCLEOTIDE SEQUENCE [LARGE SCALE GENOMIC DNA]</scope>
    <source>
        <strain evidence="9 10">DSM 25287</strain>
    </source>
</reference>
<organism evidence="9 10">
    <name type="scientific">Plasticicumulans lactativorans</name>
    <dbReference type="NCBI Taxonomy" id="1133106"/>
    <lineage>
        <taxon>Bacteria</taxon>
        <taxon>Pseudomonadati</taxon>
        <taxon>Pseudomonadota</taxon>
        <taxon>Gammaproteobacteria</taxon>
        <taxon>Candidatus Competibacteraceae</taxon>
        <taxon>Plasticicumulans</taxon>
    </lineage>
</organism>
<dbReference type="NCBIfam" id="TIGR03413">
    <property type="entry name" value="GSH_gloB"/>
    <property type="match status" value="1"/>
</dbReference>
<comment type="pathway">
    <text evidence="2 7">Secondary metabolite metabolism; methylglyoxal degradation; (R)-lactate from methylglyoxal: step 2/2.</text>
</comment>
<dbReference type="InterPro" id="IPR036866">
    <property type="entry name" value="RibonucZ/Hydroxyglut_hydro"/>
</dbReference>
<keyword evidence="10" id="KW-1185">Reference proteome</keyword>
<dbReference type="EC" id="3.1.2.6" evidence="7"/>
<feature type="domain" description="Metallo-beta-lactamase" evidence="8">
    <location>
        <begin position="12"/>
        <end position="172"/>
    </location>
</feature>
<dbReference type="EMBL" id="SLWY01000006">
    <property type="protein sequence ID" value="TCO81920.1"/>
    <property type="molecule type" value="Genomic_DNA"/>
</dbReference>
<comment type="function">
    <text evidence="7">Thiolesterase that catalyzes the hydrolysis of S-D-lactoyl-glutathione to form glutathione and D-lactic acid.</text>
</comment>
<comment type="similarity">
    <text evidence="3 7">Belongs to the metallo-beta-lactamase superfamily. Glyoxalase II family.</text>
</comment>
<evidence type="ECO:0000256" key="3">
    <source>
        <dbReference type="ARBA" id="ARBA00006759"/>
    </source>
</evidence>
<comment type="catalytic activity">
    <reaction evidence="1 7">
        <text>an S-(2-hydroxyacyl)glutathione + H2O = a 2-hydroxy carboxylate + glutathione + H(+)</text>
        <dbReference type="Rhea" id="RHEA:21864"/>
        <dbReference type="ChEBI" id="CHEBI:15377"/>
        <dbReference type="ChEBI" id="CHEBI:15378"/>
        <dbReference type="ChEBI" id="CHEBI:57925"/>
        <dbReference type="ChEBI" id="CHEBI:58896"/>
        <dbReference type="ChEBI" id="CHEBI:71261"/>
        <dbReference type="EC" id="3.1.2.6"/>
    </reaction>
</comment>
<dbReference type="CDD" id="cd07723">
    <property type="entry name" value="hydroxyacylglutathione_hydrolase_MBL-fold"/>
    <property type="match status" value="1"/>
</dbReference>
<evidence type="ECO:0000256" key="1">
    <source>
        <dbReference type="ARBA" id="ARBA00001623"/>
    </source>
</evidence>
<evidence type="ECO:0000256" key="4">
    <source>
        <dbReference type="ARBA" id="ARBA00022723"/>
    </source>
</evidence>
<dbReference type="AlphaFoldDB" id="A0A4R2L5E3"/>
<evidence type="ECO:0000313" key="10">
    <source>
        <dbReference type="Proteomes" id="UP000295765"/>
    </source>
</evidence>
<evidence type="ECO:0000313" key="9">
    <source>
        <dbReference type="EMBL" id="TCO81920.1"/>
    </source>
</evidence>
<sequence>MLHIEALPAFTDNYIWLLTRDGGSAAAVVDPGDPDVVLAALAVRGLTLDTVLITHHHRDHTGGIARLKAAFPQAAVPGPAGERIAGLTRRLVEGDQVEVLGARFRVLDVPGHTAGHIAYVGAAPDAAGVLFCGDTLFAGGCGRLFEGTPEQMTASLAKLAALPGDTRVYCAHEYTLANLGFAAWVEPDSPALLARVADDAARRRRDEPTVPSTLALERATNPFLRVREPAVIAAAERFTGQRLATDSEVFWAVRHWKDTEYD</sequence>
<feature type="binding site" evidence="7">
    <location>
        <position position="57"/>
    </location>
    <ligand>
        <name>Zn(2+)</name>
        <dbReference type="ChEBI" id="CHEBI:29105"/>
        <label>1</label>
    </ligand>
</feature>
<dbReference type="GO" id="GO:0046872">
    <property type="term" value="F:metal ion binding"/>
    <property type="evidence" value="ECO:0007669"/>
    <property type="project" value="UniProtKB-KW"/>
</dbReference>
<keyword evidence="6 7" id="KW-0862">Zinc</keyword>
<dbReference type="HAMAP" id="MF_01374">
    <property type="entry name" value="Glyoxalase_2"/>
    <property type="match status" value="1"/>
</dbReference>
<feature type="binding site" evidence="7">
    <location>
        <position position="55"/>
    </location>
    <ligand>
        <name>Zn(2+)</name>
        <dbReference type="ChEBI" id="CHEBI:29105"/>
        <label>1</label>
    </ligand>
</feature>
<feature type="binding site" evidence="7">
    <location>
        <position position="59"/>
    </location>
    <ligand>
        <name>Zn(2+)</name>
        <dbReference type="ChEBI" id="CHEBI:29105"/>
        <label>2</label>
    </ligand>
</feature>
<name>A0A4R2L5E3_9GAMM</name>
<evidence type="ECO:0000256" key="7">
    <source>
        <dbReference type="HAMAP-Rule" id="MF_01374"/>
    </source>
</evidence>
<dbReference type="SMART" id="SM00849">
    <property type="entry name" value="Lactamase_B"/>
    <property type="match status" value="1"/>
</dbReference>
<dbReference type="RefSeq" id="WP_132539965.1">
    <property type="nucleotide sequence ID" value="NZ_SLWY01000006.1"/>
</dbReference>
<dbReference type="InterPro" id="IPR032282">
    <property type="entry name" value="HAGH_C"/>
</dbReference>
<gene>
    <name evidence="7" type="primary">gloB</name>
    <name evidence="9" type="ORF">EV699_10614</name>
</gene>
<dbReference type="InterPro" id="IPR017782">
    <property type="entry name" value="Hydroxyacylglutathione_Hdrlase"/>
</dbReference>